<dbReference type="Proteomes" id="UP000075398">
    <property type="component" value="Unassembled WGS sequence"/>
</dbReference>
<feature type="transmembrane region" description="Helical" evidence="5">
    <location>
        <begin position="278"/>
        <end position="297"/>
    </location>
</feature>
<evidence type="ECO:0000256" key="5">
    <source>
        <dbReference type="SAM" id="Phobius"/>
    </source>
</evidence>
<dbReference type="PANTHER" id="PTHR42723:SF1">
    <property type="entry name" value="CHLOROPHYLL SYNTHASE, CHLOROPLASTIC"/>
    <property type="match status" value="1"/>
</dbReference>
<protein>
    <submittedName>
        <fullName evidence="6">Prenyltransferase</fullName>
    </submittedName>
</protein>
<evidence type="ECO:0000256" key="4">
    <source>
        <dbReference type="ARBA" id="ARBA00023136"/>
    </source>
</evidence>
<sequence>MNQTLKAYIDLTRAHFMFAWPLIFCSGLFLGFQNYGGFSWMIVIKAILIGLFGFEGGMVLNDYIDRDIDKNDVEYDKLTYYWRPYKSRPLPFGDITSKNAFRLFIFFFIITITLILTLPYPHSLYVLIIYLYCYFMEYFYQVKKRNQKFPFAQVLGRTDFAIFPIAGYLCVGAPDKTALLFFLFFYPLALSHLGLNDLIDVKNDIVRKMNTITVLYGIKGTVKWIIVFNLIHFVTAVLFLLTLSKITFYGFLIPFILLFIATYLLIKDQSPKTGLKVLPFYHLSMALYSISIIIGSIL</sequence>
<dbReference type="InterPro" id="IPR000537">
    <property type="entry name" value="UbiA_prenyltransferase"/>
</dbReference>
<dbReference type="AlphaFoldDB" id="A0A150J461"/>
<feature type="transmembrane region" description="Helical" evidence="5">
    <location>
        <begin position="12"/>
        <end position="32"/>
    </location>
</feature>
<feature type="transmembrane region" description="Helical" evidence="5">
    <location>
        <begin position="154"/>
        <end position="174"/>
    </location>
</feature>
<feature type="transmembrane region" description="Helical" evidence="5">
    <location>
        <begin position="246"/>
        <end position="266"/>
    </location>
</feature>
<evidence type="ECO:0000256" key="3">
    <source>
        <dbReference type="ARBA" id="ARBA00022989"/>
    </source>
</evidence>
<evidence type="ECO:0000256" key="2">
    <source>
        <dbReference type="ARBA" id="ARBA00022692"/>
    </source>
</evidence>
<accession>A0A150J461</accession>
<feature type="transmembrane region" description="Helical" evidence="5">
    <location>
        <begin position="100"/>
        <end position="118"/>
    </location>
</feature>
<dbReference type="InterPro" id="IPR044878">
    <property type="entry name" value="UbiA_sf"/>
</dbReference>
<organism evidence="6 7">
    <name type="scientific">Candidatus Methanofastidiosum methylothiophilum</name>
    <dbReference type="NCBI Taxonomy" id="1705564"/>
    <lineage>
        <taxon>Archaea</taxon>
        <taxon>Methanobacteriati</taxon>
        <taxon>Methanobacteriota</taxon>
        <taxon>Stenosarchaea group</taxon>
        <taxon>Candidatus Methanofastidiosia</taxon>
        <taxon>Candidatus Methanofastidiosales</taxon>
        <taxon>Candidatus Methanofastidiosaceae</taxon>
        <taxon>Candidatus Methanofastidiosum</taxon>
    </lineage>
</organism>
<proteinExistence type="predicted"/>
<dbReference type="NCBIfam" id="NF009511">
    <property type="entry name" value="PRK12871.1"/>
    <property type="match status" value="1"/>
</dbReference>
<keyword evidence="6" id="KW-0808">Transferase</keyword>
<evidence type="ECO:0000313" key="7">
    <source>
        <dbReference type="Proteomes" id="UP000075398"/>
    </source>
</evidence>
<keyword evidence="4 5" id="KW-0472">Membrane</keyword>
<keyword evidence="3 5" id="KW-1133">Transmembrane helix</keyword>
<dbReference type="GO" id="GO:0005886">
    <property type="term" value="C:plasma membrane"/>
    <property type="evidence" value="ECO:0007669"/>
    <property type="project" value="UniProtKB-SubCell"/>
</dbReference>
<gene>
    <name evidence="6" type="ORF">AMQ22_01015</name>
</gene>
<reference evidence="6 7" key="1">
    <citation type="journal article" date="2016" name="ISME J.">
        <title>Chasing the elusive Euryarchaeota class WSA2: genomes reveal a uniquely fastidious methyl-reducing methanogen.</title>
        <authorList>
            <person name="Nobu M.K."/>
            <person name="Narihiro T."/>
            <person name="Kuroda K."/>
            <person name="Mei R."/>
            <person name="Liu W.T."/>
        </authorList>
    </citation>
    <scope>NUCLEOTIDE SEQUENCE [LARGE SCALE GENOMIC DNA]</scope>
    <source>
        <strain evidence="6">U1lsi0528_Bin055</strain>
    </source>
</reference>
<dbReference type="PANTHER" id="PTHR42723">
    <property type="entry name" value="CHLOROPHYLL SYNTHASE"/>
    <property type="match status" value="1"/>
</dbReference>
<feature type="transmembrane region" description="Helical" evidence="5">
    <location>
        <begin position="220"/>
        <end position="240"/>
    </location>
</feature>
<dbReference type="Gene3D" id="1.10.357.140">
    <property type="entry name" value="UbiA prenyltransferase"/>
    <property type="match status" value="1"/>
</dbReference>
<name>A0A150J461_9EURY</name>
<feature type="transmembrane region" description="Helical" evidence="5">
    <location>
        <begin position="124"/>
        <end position="142"/>
    </location>
</feature>
<feature type="transmembrane region" description="Helical" evidence="5">
    <location>
        <begin position="180"/>
        <end position="199"/>
    </location>
</feature>
<comment type="subcellular location">
    <subcellularLocation>
        <location evidence="1">Cell membrane</location>
        <topology evidence="1">Multi-pass membrane protein</topology>
    </subcellularLocation>
</comment>
<dbReference type="InterPro" id="IPR050475">
    <property type="entry name" value="Prenyltransferase_related"/>
</dbReference>
<keyword evidence="2 5" id="KW-0812">Transmembrane</keyword>
<dbReference type="GO" id="GO:0016765">
    <property type="term" value="F:transferase activity, transferring alkyl or aryl (other than methyl) groups"/>
    <property type="evidence" value="ECO:0007669"/>
    <property type="project" value="InterPro"/>
</dbReference>
<dbReference type="Pfam" id="PF01040">
    <property type="entry name" value="UbiA"/>
    <property type="match status" value="1"/>
</dbReference>
<dbReference type="PATRIC" id="fig|1705409.3.peg.1047"/>
<feature type="transmembrane region" description="Helical" evidence="5">
    <location>
        <begin position="38"/>
        <end position="60"/>
    </location>
</feature>
<evidence type="ECO:0000313" key="6">
    <source>
        <dbReference type="EMBL" id="KYC52037.1"/>
    </source>
</evidence>
<comment type="caution">
    <text evidence="6">The sequence shown here is derived from an EMBL/GenBank/DDBJ whole genome shotgun (WGS) entry which is preliminary data.</text>
</comment>
<dbReference type="EMBL" id="LNGC01000036">
    <property type="protein sequence ID" value="KYC52037.1"/>
    <property type="molecule type" value="Genomic_DNA"/>
</dbReference>
<evidence type="ECO:0000256" key="1">
    <source>
        <dbReference type="ARBA" id="ARBA00004651"/>
    </source>
</evidence>